<dbReference type="Proteomes" id="UP000320762">
    <property type="component" value="Unassembled WGS sequence"/>
</dbReference>
<protein>
    <submittedName>
        <fullName evidence="4">Uncharacterized protein</fullName>
    </submittedName>
</protein>
<feature type="compositionally biased region" description="Pro residues" evidence="2">
    <location>
        <begin position="328"/>
        <end position="341"/>
    </location>
</feature>
<name>A0A550BV24_9AGAR</name>
<evidence type="ECO:0000313" key="4">
    <source>
        <dbReference type="EMBL" id="TRM56399.1"/>
    </source>
</evidence>
<comment type="caution">
    <text evidence="4">The sequence shown here is derived from an EMBL/GenBank/DDBJ whole genome shotgun (WGS) entry which is preliminary data.</text>
</comment>
<evidence type="ECO:0000313" key="5">
    <source>
        <dbReference type="Proteomes" id="UP000320762"/>
    </source>
</evidence>
<feature type="region of interest" description="Disordered" evidence="2">
    <location>
        <begin position="322"/>
        <end position="343"/>
    </location>
</feature>
<dbReference type="AlphaFoldDB" id="A0A550BV24"/>
<evidence type="ECO:0000256" key="1">
    <source>
        <dbReference type="SAM" id="Coils"/>
    </source>
</evidence>
<organism evidence="4 5">
    <name type="scientific">Schizophyllum amplum</name>
    <dbReference type="NCBI Taxonomy" id="97359"/>
    <lineage>
        <taxon>Eukaryota</taxon>
        <taxon>Fungi</taxon>
        <taxon>Dikarya</taxon>
        <taxon>Basidiomycota</taxon>
        <taxon>Agaricomycotina</taxon>
        <taxon>Agaricomycetes</taxon>
        <taxon>Agaricomycetidae</taxon>
        <taxon>Agaricales</taxon>
        <taxon>Schizophyllaceae</taxon>
        <taxon>Schizophyllum</taxon>
    </lineage>
</organism>
<gene>
    <name evidence="4" type="ORF">BD626DRAFT_575724</name>
    <name evidence="3" type="ORF">BD626DRAFT_578231</name>
</gene>
<reference evidence="4 5" key="1">
    <citation type="journal article" date="2019" name="New Phytol.">
        <title>Comparative genomics reveals unique wood-decay strategies and fruiting body development in the Schizophyllaceae.</title>
        <authorList>
            <person name="Almasi E."/>
            <person name="Sahu N."/>
            <person name="Krizsan K."/>
            <person name="Balint B."/>
            <person name="Kovacs G.M."/>
            <person name="Kiss B."/>
            <person name="Cseklye J."/>
            <person name="Drula E."/>
            <person name="Henrissat B."/>
            <person name="Nagy I."/>
            <person name="Chovatia M."/>
            <person name="Adam C."/>
            <person name="LaButti K."/>
            <person name="Lipzen A."/>
            <person name="Riley R."/>
            <person name="Grigoriev I.V."/>
            <person name="Nagy L.G."/>
        </authorList>
    </citation>
    <scope>NUCLEOTIDE SEQUENCE [LARGE SCALE GENOMIC DNA]</scope>
    <source>
        <strain evidence="4 5">NL-1724</strain>
    </source>
</reference>
<evidence type="ECO:0000256" key="2">
    <source>
        <dbReference type="SAM" id="MobiDB-lite"/>
    </source>
</evidence>
<accession>A0A550BV24</accession>
<reference evidence="4" key="2">
    <citation type="submission" date="2019-06" db="EMBL/GenBank/DDBJ databases">
        <authorList>
            <consortium name="DOE Joint Genome Institute"/>
            <person name="Ahrendt S.R."/>
            <person name="Cantor M.N."/>
            <person name="Hua S.X."/>
        </authorList>
    </citation>
    <scope>NUCLEOTIDE SEQUENCE</scope>
    <source>
        <strain evidence="4">NL-1724</strain>
    </source>
</reference>
<sequence>MQQASQARLQRTHLLRQRGFNPTSISSLRDVLGRQYEPLAQIEDLRGAFLAADIAFFAAGCSTMDGQAMGRLEGHPFAVSFYSNSEWRDTRSGTIEMLQVLAKDVIALLDLVTVSSSFLATTSPLGSPYTHPTVEGTRVVFYITPQFIPELDVADRVRVLNLLQSFAETTGVKAPVHFNSIKRTAFDWRDKRERSNSIESPESVAARATRVLEYHPQDRANVYHPHPFGHRHQVPYAVVDAIGALDALQAQDLYGRAERAEAAALARAEEAKALRQRVAELEAETEHLHTQCAQKDFVITMWQEDYIFLQELEAERRNIPRSMLAPRSMPPSSTPRPPTPSSPAIFSVAVLRPTVLQDRLHLTAMSPLQGASPRQPLVYLSLIFEGTRLHGRRLLGLR</sequence>
<feature type="coiled-coil region" evidence="1">
    <location>
        <begin position="264"/>
        <end position="291"/>
    </location>
</feature>
<evidence type="ECO:0000313" key="3">
    <source>
        <dbReference type="EMBL" id="TRM55355.1"/>
    </source>
</evidence>
<dbReference type="EMBL" id="VDMD01000070">
    <property type="protein sequence ID" value="TRM56399.1"/>
    <property type="molecule type" value="Genomic_DNA"/>
</dbReference>
<keyword evidence="1" id="KW-0175">Coiled coil</keyword>
<proteinExistence type="predicted"/>
<dbReference type="EMBL" id="VDMD01000168">
    <property type="protein sequence ID" value="TRM55355.1"/>
    <property type="molecule type" value="Genomic_DNA"/>
</dbReference>
<keyword evidence="5" id="KW-1185">Reference proteome</keyword>